<dbReference type="EMBL" id="CAJDYZ010009082">
    <property type="protein sequence ID" value="CAD1476160.1"/>
    <property type="molecule type" value="Genomic_DNA"/>
</dbReference>
<name>A0A6V7HCS6_9HYME</name>
<dbReference type="AlphaFoldDB" id="A0A6V7HCS6"/>
<feature type="domain" description="Lens epithelium-derived growth factor integrase-binding" evidence="2">
    <location>
        <begin position="290"/>
        <end position="343"/>
    </location>
</feature>
<dbReference type="InterPro" id="IPR021567">
    <property type="entry name" value="LEDGF_IBD"/>
</dbReference>
<gene>
    <name evidence="3" type="ORF">MHI_LOCUS623704</name>
</gene>
<proteinExistence type="predicted"/>
<accession>A0A6V7HCS6</accession>
<evidence type="ECO:0000313" key="4">
    <source>
        <dbReference type="Proteomes" id="UP000752696"/>
    </source>
</evidence>
<evidence type="ECO:0000313" key="3">
    <source>
        <dbReference type="EMBL" id="CAD1476160.1"/>
    </source>
</evidence>
<sequence>AVCKVEELYTYIENKAKFGKPLRRKFFHEGLIQLEQELKNDRNKASNLDDLKEAGIGDEAAKEGDTNLPTVSAADSDIETGLVIEEQKKKPMKRKTFSAADRPEVKKRRGKAKSLSASTSDSVRQEALDSQGEESPKEVVSRSGRKIKPKRFADFSSSEETDNTTDKGKKNNLDEAPILEGTVVSGTTSSDTPGRLLLALTFAGEYVGIKLDMDKPKSFESEKAQKQWDWSTARNAMKLKAQLESGEILPEQVKDYLDFNVHVPDDEKRLLSKDGALHRKTNKLRWLRIEAQLLQLDAQIKSNLGLDRAYPDKCLQAMDDMLSLSIDPLMLKKHPHIVGTVKRAMFTIPEGQSFWQSFSDQVVHFKELTKDMPEEKVFSLMSDPACPDAVVSEDSPADESGNHPDTDTSVAVKSEVPTWNETPKESEA</sequence>
<feature type="region of interest" description="Disordered" evidence="1">
    <location>
        <begin position="82"/>
        <end position="174"/>
    </location>
</feature>
<comment type="caution">
    <text evidence="3">The sequence shown here is derived from an EMBL/GenBank/DDBJ whole genome shotgun (WGS) entry which is preliminary data.</text>
</comment>
<dbReference type="Gene3D" id="1.20.930.10">
    <property type="entry name" value="Conserved domain common to transcription factors TFIIS, elongin A, CRSP70"/>
    <property type="match status" value="1"/>
</dbReference>
<keyword evidence="4" id="KW-1185">Reference proteome</keyword>
<feature type="non-terminal residue" evidence="3">
    <location>
        <position position="428"/>
    </location>
</feature>
<feature type="non-terminal residue" evidence="3">
    <location>
        <position position="1"/>
    </location>
</feature>
<evidence type="ECO:0000259" key="2">
    <source>
        <dbReference type="Pfam" id="PF11467"/>
    </source>
</evidence>
<protein>
    <recommendedName>
        <fullName evidence="2">Lens epithelium-derived growth factor integrase-binding domain-containing protein</fullName>
    </recommendedName>
</protein>
<feature type="compositionally biased region" description="Polar residues" evidence="1">
    <location>
        <begin position="407"/>
        <end position="421"/>
    </location>
</feature>
<reference evidence="3" key="1">
    <citation type="submission" date="2020-07" db="EMBL/GenBank/DDBJ databases">
        <authorList>
            <person name="Nazaruddin N."/>
        </authorList>
    </citation>
    <scope>NUCLEOTIDE SEQUENCE</scope>
</reference>
<feature type="compositionally biased region" description="Basic and acidic residues" evidence="1">
    <location>
        <begin position="164"/>
        <end position="173"/>
    </location>
</feature>
<feature type="region of interest" description="Disordered" evidence="1">
    <location>
        <begin position="385"/>
        <end position="428"/>
    </location>
</feature>
<evidence type="ECO:0000256" key="1">
    <source>
        <dbReference type="SAM" id="MobiDB-lite"/>
    </source>
</evidence>
<organism evidence="3 4">
    <name type="scientific">Heterotrigona itama</name>
    <dbReference type="NCBI Taxonomy" id="395501"/>
    <lineage>
        <taxon>Eukaryota</taxon>
        <taxon>Metazoa</taxon>
        <taxon>Ecdysozoa</taxon>
        <taxon>Arthropoda</taxon>
        <taxon>Hexapoda</taxon>
        <taxon>Insecta</taxon>
        <taxon>Pterygota</taxon>
        <taxon>Neoptera</taxon>
        <taxon>Endopterygota</taxon>
        <taxon>Hymenoptera</taxon>
        <taxon>Apocrita</taxon>
        <taxon>Aculeata</taxon>
        <taxon>Apoidea</taxon>
        <taxon>Anthophila</taxon>
        <taxon>Apidae</taxon>
        <taxon>Heterotrigona</taxon>
    </lineage>
</organism>
<dbReference type="InterPro" id="IPR035441">
    <property type="entry name" value="TFIIS/LEDGF_dom_sf"/>
</dbReference>
<dbReference type="Proteomes" id="UP000752696">
    <property type="component" value="Unassembled WGS sequence"/>
</dbReference>
<dbReference type="Pfam" id="PF11467">
    <property type="entry name" value="LEDGF"/>
    <property type="match status" value="1"/>
</dbReference>
<dbReference type="OrthoDB" id="62853at2759"/>
<dbReference type="InterPro" id="IPR036218">
    <property type="entry name" value="HIVI-bd_sf"/>
</dbReference>
<dbReference type="SUPFAM" id="SSF140576">
    <property type="entry name" value="HIV integrase-binding domain"/>
    <property type="match status" value="1"/>
</dbReference>